<dbReference type="EMBL" id="SOFD01000009">
    <property type="protein sequence ID" value="TFB81098.1"/>
    <property type="molecule type" value="Genomic_DNA"/>
</dbReference>
<feature type="transmembrane region" description="Helical" evidence="1">
    <location>
        <begin position="292"/>
        <end position="308"/>
    </location>
</feature>
<feature type="transmembrane region" description="Helical" evidence="1">
    <location>
        <begin position="233"/>
        <end position="249"/>
    </location>
</feature>
<organism evidence="3 4">
    <name type="scientific">Cryobacterium flavum</name>
    <dbReference type="NCBI Taxonomy" id="1424659"/>
    <lineage>
        <taxon>Bacteria</taxon>
        <taxon>Bacillati</taxon>
        <taxon>Actinomycetota</taxon>
        <taxon>Actinomycetes</taxon>
        <taxon>Micrococcales</taxon>
        <taxon>Microbacteriaceae</taxon>
        <taxon>Cryobacterium</taxon>
    </lineage>
</organism>
<feature type="transmembrane region" description="Helical" evidence="1">
    <location>
        <begin position="89"/>
        <end position="113"/>
    </location>
</feature>
<evidence type="ECO:0000313" key="4">
    <source>
        <dbReference type="Proteomes" id="UP000298252"/>
    </source>
</evidence>
<dbReference type="InterPro" id="IPR002656">
    <property type="entry name" value="Acyl_transf_3_dom"/>
</dbReference>
<sequence length="436" mass="47590">MLRATPTNCRSCAGSRPGTSKGPYCVDMTSAATPGRGRLGRLDALRGVAAVVVLVHHVSMTVPQIAAAYESSAGLTVYSVGWWATLSPLKVLLAGPEFVLVFFVLSGFVLVRSPLAARWNGARYDWVAYYVRRVIRLAVPVLVSVGLAVIWIVLVPRTVGAAGGPWLARQDTPDLGLGNLLREASIIGETRRPDINPPLWSLVWEMWFSLLLPVFVVLAAFTRSLVSAPVRRVLLWAAFWCALAGLGYVTTTQALMYLPPFALGALLAANFDELQRCSERLAERASGRLLRFALAALGPFLLVAYWILRPLTNGEWSDVTLSLRVAGAFVIVATVAFWPAAQRVSGPRLSGHWPRRLLTWLGSISFSLYLVHFPIVVAFALLAGPGRWWLGALVSVPLSLLMAQAMTRWVERPAQVYGTRAGASVSERMPRLAPRR</sequence>
<evidence type="ECO:0000256" key="1">
    <source>
        <dbReference type="SAM" id="Phobius"/>
    </source>
</evidence>
<evidence type="ECO:0000313" key="3">
    <source>
        <dbReference type="EMBL" id="TFB81098.1"/>
    </source>
</evidence>
<keyword evidence="4" id="KW-1185">Reference proteome</keyword>
<feature type="transmembrane region" description="Helical" evidence="1">
    <location>
        <begin position="134"/>
        <end position="154"/>
    </location>
</feature>
<dbReference type="GO" id="GO:0016746">
    <property type="term" value="F:acyltransferase activity"/>
    <property type="evidence" value="ECO:0007669"/>
    <property type="project" value="UniProtKB-KW"/>
</dbReference>
<keyword evidence="3" id="KW-0808">Transferase</keyword>
<feature type="transmembrane region" description="Helical" evidence="1">
    <location>
        <begin position="199"/>
        <end position="221"/>
    </location>
</feature>
<reference evidence="3 4" key="1">
    <citation type="submission" date="2019-03" db="EMBL/GenBank/DDBJ databases">
        <title>Genomics of glacier-inhabiting Cryobacterium strains.</title>
        <authorList>
            <person name="Liu Q."/>
            <person name="Xin Y.-H."/>
        </authorList>
    </citation>
    <scope>NUCLEOTIDE SEQUENCE [LARGE SCALE GENOMIC DNA]</scope>
    <source>
        <strain evidence="3 4">Hh8</strain>
    </source>
</reference>
<evidence type="ECO:0000259" key="2">
    <source>
        <dbReference type="Pfam" id="PF01757"/>
    </source>
</evidence>
<accession>A0ABY2I4K6</accession>
<protein>
    <submittedName>
        <fullName evidence="3">Acyltransferase</fullName>
    </submittedName>
</protein>
<feature type="transmembrane region" description="Helical" evidence="1">
    <location>
        <begin position="255"/>
        <end position="271"/>
    </location>
</feature>
<keyword evidence="1" id="KW-0472">Membrane</keyword>
<keyword evidence="1" id="KW-1133">Transmembrane helix</keyword>
<dbReference type="PANTHER" id="PTHR23028">
    <property type="entry name" value="ACETYLTRANSFERASE"/>
    <property type="match status" value="1"/>
</dbReference>
<dbReference type="InterPro" id="IPR050879">
    <property type="entry name" value="Acyltransferase_3"/>
</dbReference>
<dbReference type="Pfam" id="PF01757">
    <property type="entry name" value="Acyl_transf_3"/>
    <property type="match status" value="1"/>
</dbReference>
<name>A0ABY2I4K6_9MICO</name>
<feature type="domain" description="Acyltransferase 3" evidence="2">
    <location>
        <begin position="41"/>
        <end position="403"/>
    </location>
</feature>
<feature type="transmembrane region" description="Helical" evidence="1">
    <location>
        <begin position="48"/>
        <end position="69"/>
    </location>
</feature>
<keyword evidence="3" id="KW-0012">Acyltransferase</keyword>
<gene>
    <name evidence="3" type="ORF">E3O21_04380</name>
</gene>
<feature type="transmembrane region" description="Helical" evidence="1">
    <location>
        <begin position="358"/>
        <end position="382"/>
    </location>
</feature>
<keyword evidence="1" id="KW-0812">Transmembrane</keyword>
<comment type="caution">
    <text evidence="3">The sequence shown here is derived from an EMBL/GenBank/DDBJ whole genome shotgun (WGS) entry which is preliminary data.</text>
</comment>
<dbReference type="Proteomes" id="UP000298252">
    <property type="component" value="Unassembled WGS sequence"/>
</dbReference>
<feature type="transmembrane region" description="Helical" evidence="1">
    <location>
        <begin position="388"/>
        <end position="410"/>
    </location>
</feature>
<proteinExistence type="predicted"/>
<feature type="transmembrane region" description="Helical" evidence="1">
    <location>
        <begin position="320"/>
        <end position="338"/>
    </location>
</feature>